<feature type="transmembrane region" description="Helical" evidence="4">
    <location>
        <begin position="107"/>
        <end position="127"/>
    </location>
</feature>
<reference evidence="5 6" key="1">
    <citation type="submission" date="2024-02" db="EMBL/GenBank/DDBJ databases">
        <title>Discinaceae phylogenomics.</title>
        <authorList>
            <person name="Dirks A.C."/>
            <person name="James T.Y."/>
        </authorList>
    </citation>
    <scope>NUCLEOTIDE SEQUENCE [LARGE SCALE GENOMIC DNA]</scope>
    <source>
        <strain evidence="5 6">ACD0624</strain>
    </source>
</reference>
<comment type="caution">
    <text evidence="5">The sequence shown here is derived from an EMBL/GenBank/DDBJ whole genome shotgun (WGS) entry which is preliminary data.</text>
</comment>
<keyword evidence="2" id="KW-0256">Endoplasmic reticulum</keyword>
<proteinExistence type="predicted"/>
<dbReference type="PANTHER" id="PTHR12174:SF23">
    <property type="entry name" value="MINOR HISTOCOMPATIBILITY ANTIGEN H13"/>
    <property type="match status" value="1"/>
</dbReference>
<dbReference type="InterPro" id="IPR007369">
    <property type="entry name" value="Peptidase_A22B_SPP"/>
</dbReference>
<protein>
    <submittedName>
        <fullName evidence="5">Uncharacterized protein</fullName>
    </submittedName>
</protein>
<gene>
    <name evidence="5" type="ORF">Q9L58_004232</name>
</gene>
<feature type="transmembrane region" description="Helical" evidence="4">
    <location>
        <begin position="239"/>
        <end position="259"/>
    </location>
</feature>
<keyword evidence="4" id="KW-1133">Transmembrane helix</keyword>
<feature type="compositionally biased region" description="Acidic residues" evidence="3">
    <location>
        <begin position="78"/>
        <end position="90"/>
    </location>
</feature>
<feature type="transmembrane region" description="Helical" evidence="4">
    <location>
        <begin position="20"/>
        <end position="50"/>
    </location>
</feature>
<feature type="transmembrane region" description="Helical" evidence="4">
    <location>
        <begin position="139"/>
        <end position="165"/>
    </location>
</feature>
<sequence length="319" mass="34892">MDDPVAVVTAAEDISPVARFLAAILFNFPTFLPFIPTYVHLILAALLPIVAGSHASLKRPTNTLSPAQARKLRNGQESSEDLIEDDEDEDDEASAAPIENLTATDALMFPITAGVLLGGLFLIIKLLNDPSILSRILTWYFSVMGVFAVGKTFADILGLGVSFVFPRRFRSTDGKVYVAGYNSYKVKDGDHEISNPLGRLGLLPRRLWGVTWALRRTLGMRWNIAIKSKGLDKQIKKRFWVGDIVGLVVGFTVVGVYALGGKHWALTNIMGISFSYGAMQVCFPRIGLLHLLLTPAVALVDFTDYFPDGNPAPRSSLLL</sequence>
<keyword evidence="4" id="KW-0472">Membrane</keyword>
<dbReference type="Proteomes" id="UP001447188">
    <property type="component" value="Unassembled WGS sequence"/>
</dbReference>
<name>A0ABR3GLE9_9PEZI</name>
<evidence type="ECO:0000256" key="2">
    <source>
        <dbReference type="ARBA" id="ARBA00022824"/>
    </source>
</evidence>
<evidence type="ECO:0000313" key="5">
    <source>
        <dbReference type="EMBL" id="KAL0636750.1"/>
    </source>
</evidence>
<keyword evidence="6" id="KW-1185">Reference proteome</keyword>
<organism evidence="5 6">
    <name type="scientific">Discina gigas</name>
    <dbReference type="NCBI Taxonomy" id="1032678"/>
    <lineage>
        <taxon>Eukaryota</taxon>
        <taxon>Fungi</taxon>
        <taxon>Dikarya</taxon>
        <taxon>Ascomycota</taxon>
        <taxon>Pezizomycotina</taxon>
        <taxon>Pezizomycetes</taxon>
        <taxon>Pezizales</taxon>
        <taxon>Discinaceae</taxon>
        <taxon>Discina</taxon>
    </lineage>
</organism>
<comment type="subcellular location">
    <subcellularLocation>
        <location evidence="1">Endoplasmic reticulum membrane</location>
        <topology evidence="1">Multi-pass membrane protein</topology>
    </subcellularLocation>
</comment>
<accession>A0ABR3GLE9</accession>
<dbReference type="EMBL" id="JBBBZM010000044">
    <property type="protein sequence ID" value="KAL0636750.1"/>
    <property type="molecule type" value="Genomic_DNA"/>
</dbReference>
<keyword evidence="4" id="KW-0812">Transmembrane</keyword>
<feature type="region of interest" description="Disordered" evidence="3">
    <location>
        <begin position="66"/>
        <end position="90"/>
    </location>
</feature>
<dbReference type="PANTHER" id="PTHR12174">
    <property type="entry name" value="SIGNAL PEPTIDE PEPTIDASE"/>
    <property type="match status" value="1"/>
</dbReference>
<dbReference type="Pfam" id="PF04258">
    <property type="entry name" value="Peptidase_A22B"/>
    <property type="match status" value="1"/>
</dbReference>
<evidence type="ECO:0000256" key="4">
    <source>
        <dbReference type="SAM" id="Phobius"/>
    </source>
</evidence>
<evidence type="ECO:0000313" key="6">
    <source>
        <dbReference type="Proteomes" id="UP001447188"/>
    </source>
</evidence>
<evidence type="ECO:0000256" key="1">
    <source>
        <dbReference type="ARBA" id="ARBA00004477"/>
    </source>
</evidence>
<evidence type="ECO:0000256" key="3">
    <source>
        <dbReference type="SAM" id="MobiDB-lite"/>
    </source>
</evidence>